<dbReference type="AlphaFoldDB" id="A0A3D9QW60"/>
<dbReference type="EMBL" id="QTTN01000032">
    <property type="protein sequence ID" value="REE69637.1"/>
    <property type="molecule type" value="Genomic_DNA"/>
</dbReference>
<evidence type="ECO:0000313" key="1">
    <source>
        <dbReference type="EMBL" id="REE69637.1"/>
    </source>
</evidence>
<proteinExistence type="predicted"/>
<accession>A0A3D9QW60</accession>
<dbReference type="OrthoDB" id="2626063at2"/>
<reference evidence="1 2" key="1">
    <citation type="submission" date="2018-08" db="EMBL/GenBank/DDBJ databases">
        <title>Genomic Encyclopedia of Type Strains, Phase III (KMG-III): the genomes of soil and plant-associated and newly described type strains.</title>
        <authorList>
            <person name="Whitman W."/>
        </authorList>
    </citation>
    <scope>NUCLEOTIDE SEQUENCE [LARGE SCALE GENOMIC DNA]</scope>
    <source>
        <strain evidence="1 2">CGMCC 1.10966</strain>
    </source>
</reference>
<gene>
    <name evidence="1" type="ORF">A8990_13234</name>
</gene>
<organism evidence="1 2">
    <name type="scientific">Paenibacillus taihuensis</name>
    <dbReference type="NCBI Taxonomy" id="1156355"/>
    <lineage>
        <taxon>Bacteria</taxon>
        <taxon>Bacillati</taxon>
        <taxon>Bacillota</taxon>
        <taxon>Bacilli</taxon>
        <taxon>Bacillales</taxon>
        <taxon>Paenibacillaceae</taxon>
        <taxon>Paenibacillus</taxon>
    </lineage>
</organism>
<dbReference type="Proteomes" id="UP000256304">
    <property type="component" value="Unassembled WGS sequence"/>
</dbReference>
<evidence type="ECO:0000313" key="2">
    <source>
        <dbReference type="Proteomes" id="UP000256304"/>
    </source>
</evidence>
<sequence length="118" mass="13708">MVISQNLNKILPKQYPEIKKGDTIRLTVFVDGDLQELVSGAFDLDVFFNSWEYMAQGKTLRPFKLMKYTREGSIKLEADIKMVRKAKDTNELKLICQDLMDVLNFHHIRISSLIIECI</sequence>
<keyword evidence="2" id="KW-1185">Reference proteome</keyword>
<protein>
    <submittedName>
        <fullName evidence="1">Uncharacterized protein</fullName>
    </submittedName>
</protein>
<name>A0A3D9QW60_9BACL</name>
<comment type="caution">
    <text evidence="1">The sequence shown here is derived from an EMBL/GenBank/DDBJ whole genome shotgun (WGS) entry which is preliminary data.</text>
</comment>
<dbReference type="RefSeq" id="WP_116191261.1">
    <property type="nucleotide sequence ID" value="NZ_QTTN01000032.1"/>
</dbReference>